<evidence type="ECO:0000313" key="6">
    <source>
        <dbReference type="Proteomes" id="UP000622547"/>
    </source>
</evidence>
<name>A0A8J3UA24_9ACTN</name>
<proteinExistence type="predicted"/>
<feature type="domain" description="LamG-like jellyroll fold" evidence="4">
    <location>
        <begin position="1078"/>
        <end position="1212"/>
    </location>
</feature>
<keyword evidence="6" id="KW-1185">Reference proteome</keyword>
<dbReference type="InterPro" id="IPR013320">
    <property type="entry name" value="ConA-like_dom_sf"/>
</dbReference>
<dbReference type="SUPFAM" id="SSF49899">
    <property type="entry name" value="Concanavalin A-like lectins/glucanases"/>
    <property type="match status" value="5"/>
</dbReference>
<dbReference type="PANTHER" id="PTHR47635">
    <property type="entry name" value="CUB DOMAIN-CONTAINING PROTEIN"/>
    <property type="match status" value="1"/>
</dbReference>
<dbReference type="Pfam" id="PF13385">
    <property type="entry name" value="Laminin_G_3"/>
    <property type="match status" value="4"/>
</dbReference>
<evidence type="ECO:0000256" key="1">
    <source>
        <dbReference type="ARBA" id="ARBA00022729"/>
    </source>
</evidence>
<reference evidence="5 6" key="1">
    <citation type="submission" date="2021-01" db="EMBL/GenBank/DDBJ databases">
        <title>Whole genome shotgun sequence of Planotetraspora phitsanulokensis NBRC 104273.</title>
        <authorList>
            <person name="Komaki H."/>
            <person name="Tamura T."/>
        </authorList>
    </citation>
    <scope>NUCLEOTIDE SEQUENCE [LARGE SCALE GENOMIC DNA]</scope>
    <source>
        <strain evidence="5 6">NBRC 104273</strain>
    </source>
</reference>
<protein>
    <recommendedName>
        <fullName evidence="4">LamG-like jellyroll fold domain-containing protein</fullName>
    </recommendedName>
</protein>
<feature type="domain" description="LamG-like jellyroll fold" evidence="4">
    <location>
        <begin position="1338"/>
        <end position="1475"/>
    </location>
</feature>
<dbReference type="Proteomes" id="UP000622547">
    <property type="component" value="Unassembled WGS sequence"/>
</dbReference>
<keyword evidence="2" id="KW-1015">Disulfide bond</keyword>
<comment type="caution">
    <text evidence="5">The sequence shown here is derived from an EMBL/GenBank/DDBJ whole genome shotgun (WGS) entry which is preliminary data.</text>
</comment>
<keyword evidence="1" id="KW-0732">Signal</keyword>
<feature type="region of interest" description="Disordered" evidence="3">
    <location>
        <begin position="178"/>
        <end position="200"/>
    </location>
</feature>
<organism evidence="5 6">
    <name type="scientific">Planotetraspora phitsanulokensis</name>
    <dbReference type="NCBI Taxonomy" id="575192"/>
    <lineage>
        <taxon>Bacteria</taxon>
        <taxon>Bacillati</taxon>
        <taxon>Actinomycetota</taxon>
        <taxon>Actinomycetes</taxon>
        <taxon>Streptosporangiales</taxon>
        <taxon>Streptosporangiaceae</taxon>
        <taxon>Planotetraspora</taxon>
    </lineage>
</organism>
<evidence type="ECO:0000313" key="5">
    <source>
        <dbReference type="EMBL" id="GII41533.1"/>
    </source>
</evidence>
<dbReference type="EMBL" id="BOOP01000034">
    <property type="protein sequence ID" value="GII41533.1"/>
    <property type="molecule type" value="Genomic_DNA"/>
</dbReference>
<dbReference type="InterPro" id="IPR006558">
    <property type="entry name" value="LamG-like"/>
</dbReference>
<evidence type="ECO:0000256" key="3">
    <source>
        <dbReference type="SAM" id="MobiDB-lite"/>
    </source>
</evidence>
<sequence>MLRHNGMVVAFAMDERRRIHYTVLDLTTGSSDVAAWSANPRELAFPSELARVGYGVAEQVQMPGRMPGSGADTFMSSTARLTAAVPFQVLSDGRYLYVLRQAVVEPSPEALLASHTMLADPAADPAAVAAAREVVVDHENMVYAANAADGPVPVVDGRLLIDRFLLVGAELRPKREVRFKRSRSRTRPQSGKDSLGAEDLERRPFIEPTQELRFVSPLNGGRFAAVLTPTSVAEALRWQIFTHDRTAGLLWSYSVERSSDGLFDTRGSHAYTCLEHDDVYTLTPGTCPHPLSKEEPGKVCGEDLVPKVGTSGSAGSALSFTGDSDQVRLSGVPALGHEFTIEAWIRPQGIGKEQALVGGITKTPAKAAPSVWLIDGSRLRIGFGDGTAWHEVVTGDIVTQGEWNHVAVTFDPATSLQVYVGGGLRHITSDLRGLAPALAPVRSVGAGFAGLIDEVRFWSYARSGTDVRADLRHRLSGAEPGLAGYWRFDEGTGGTVWDQTGSGASGSIVGATAWVTSDAPIGIGSELTRSALRVDGRTVDGGLAAALYYQQEPVSGGYDPATAKPSKQAARVMLAAVTSADSGGSGQEVAVLDFGVGGDGRLAEVPTVVRLVELAAEGAQGEPTTELLDQIAEDERVLAGLDAQIAEQTVLIEADQARADGLRTFLDEGGAPSTNALDVYWGLLGLIDARDAVARLERAPGIDPTFLAQARANVDRLTTELRAWQRQLAQTLPGHRALLASYREAWTAKTAEVADKRARLTGDRPLVMPLVQLDRRGLGVTGAVLGFARTGEAPVLFDSALGRLSLYFRGPAGEFSAASYYALTARARLTLPTGGDIPGELVFVARGAEPDYDGLTIVTTKDADPDLCTLTITLPRDGGAITETWGRMPRDPAVLAAILNGTAATSFAGQADPVDGKTGTLSFLDGLRVPLAAGDLLRVGTGLVVVADAVRAGAVSVPIEPSELDLRAGGPVTRLPYDPAAASTTQPGADLSAGSLLVVVDASRAAGAVTVEASDTAAATRSCGWSAVTPGTTLNFDGQNTLAGVIHETALQFYINVQNPADHQAVVIPAVGDLNVVGDITIEAWVRPDVITGSHTIVGRGYTLDPPAEVVLRIFDGMYQVGSWDGTDHMVSVPVDPQDLGTWVHLAGVYDGATQTWHLYRNGVRVGSLAAAVGAIEVPAGWSIGASADGEDRFFVGGIDEIRLWKHARTALEIAEGVRTRLTGAEPGLAGYWYGDNGVLRDHTPAGNHGSTKGRPWALESPPALTGTETFSAPGDLSIETWVKADQPGDLGWLVQHRSVTEEGEDYALALRQERPVAFDGTTGYVEIPLPDTLRNLTTITMEAWVRADHTDGVRTVVSHGPQRGPGQNAQVALRIAGGTYQAGCWNGTDNWAIAAIPSGEGGHWVHLAGVYDGTAWHLYRNGELLASKQTTVGPLEVNGPWAIGAAVTPQGGIEAPFDGDVDEVRIWKRARGPVEIAADMRRRLGGRVADLAGCWRGPLQFGQMPNVSGPDHGYIHGGVTPAPLSTEAAPLAGYRVYAYAGGTQAETSEPFPASTWTHLALAVNRSRALKLGGGAYLDAGSAASLNLTRDLTIEVTAKLDDAKAHGLVSRGAVGSGTGGTGDAVPYSLVIDAKGRLVFTFEDNTRAVHTYTSSPKELLPGGVHRFAVTRKRTLGADTSQGSWDEIVFSIDGERVGTATYRGPEVGSNTDPLTIGLVRRAGAADVTLRGTLTEIRLWNTARDVALIGGPITGEELGLVGWWRLEEQEGNVAFDVKGGNDALLHGPATWVRSPDPSASRLVIYRDGLPAALIPSPGFLAGLGFVDGFSLGGSSTGPGGLRGQLDELRVWRTERTAEQIRDNMFRRLAGEREDLIAYYTFDAQANRRLADEGPRGNDLTVRAGSYTLSTAPIGDDVPQARDAIASTATPFNTTIDSPPAVAEYAMLETGTDGTSAGVFKRCHAYIEDGAWRLVTGFKIGDVVTEWVGQAQFDPQLIGFIEGAPPVPSENLTGDDDYAGASSVALTEATTTTYTYASSRDAGVDASLEVSASTGDNSEILAGLMEIEAPLGVGIGQVEMMPVEQAKVSVGVSASVETSASWLHDTQTGQGIKATRVSGLELAGGKESVPLFADLGSRYVPDNAGMALVQSQTADVFALRLAHTGALIAYQMRPNPDIPEDWNIITFPINPQYTKQGTLDGKVGRDADPDYPNALTYRPDSSYFKPIEAYQLKTRIEREQQEMATLFDQYDAGPAAAGTMPPLVRRNLVNTYVWTADGGRYAETQETLDTYSETVGGSYSLTASAGGEVSTDVSVFTVAVTVDVKASLGGHLELNVSKTRDSETSFGLEVNLPPGQDITAVDGLGQRTRVPGKVDAYRFMTFYLAPATDHHDLFFNQVVDPIWLDQSGEPSAVALRQARQDGKRPPCWRILHRVTYVSRVLPRLQDNPAPIDRALQELDIDSNYELIKLIGPFVRDKTSRYGDFRAAVDTAINRYLPALSPHRKEILEFLALYYGVVGAS</sequence>
<dbReference type="PANTHER" id="PTHR47635:SF2">
    <property type="entry name" value="LAMG-LIKE JELLYROLL FOLD DOMAIN-CONTAINING PROTEIN"/>
    <property type="match status" value="1"/>
</dbReference>
<dbReference type="SMART" id="SM00560">
    <property type="entry name" value="LamGL"/>
    <property type="match status" value="3"/>
</dbReference>
<feature type="domain" description="LamG-like jellyroll fold" evidence="4">
    <location>
        <begin position="337"/>
        <end position="465"/>
    </location>
</feature>
<accession>A0A8J3UA24</accession>
<dbReference type="Gene3D" id="2.60.120.200">
    <property type="match status" value="5"/>
</dbReference>
<gene>
    <name evidence="5" type="ORF">Pph01_65360</name>
</gene>
<evidence type="ECO:0000256" key="2">
    <source>
        <dbReference type="ARBA" id="ARBA00023157"/>
    </source>
</evidence>
<evidence type="ECO:0000259" key="4">
    <source>
        <dbReference type="SMART" id="SM00560"/>
    </source>
</evidence>